<dbReference type="EMBL" id="JAGRQH010000009">
    <property type="protein sequence ID" value="MBR0560470.1"/>
    <property type="molecule type" value="Genomic_DNA"/>
</dbReference>
<protein>
    <submittedName>
        <fullName evidence="2">DUF3991 and TOPRIM domain-containing protein</fullName>
    </submittedName>
</protein>
<comment type="caution">
    <text evidence="2">The sequence shown here is derived from an EMBL/GenBank/DDBJ whole genome shotgun (WGS) entry which is preliminary data.</text>
</comment>
<name>A0ABS5E982_9PROT</name>
<evidence type="ECO:0000313" key="3">
    <source>
        <dbReference type="Proteomes" id="UP000677812"/>
    </source>
</evidence>
<gene>
    <name evidence="2" type="ORF">KB213_10440</name>
</gene>
<sequence length="311" mass="33938">MAIVRGVSCALVLERAGYGFDRRESTAKCLKYRDGISYPINVVHNGAGWWDTGFAKEDKDGAGDVFDLYRKLNPGASWRETCDALAGLVGVTPEGALWAQKRAVTTPVVPPAERWESRKAPWRKGKVWTYLAQERGLPDAIIRRAISTDCLRDGYHAAWFCHRDAHGNVCGAELRGPDTHLHLTGTVKTLFRFKPKVSAVIRRLVVAESAIDALSVAALDPEPSADTLYVSVGGGIGPETEKAIKAHLAEMVTVPGAVLVVATDVDEAGDRYADRLYALAMDADIDSDRLFPPNRLNDFNDALRAQHVTNA</sequence>
<accession>A0ABS5E982</accession>
<dbReference type="InterPro" id="IPR025054">
    <property type="entry name" value="DUF3991"/>
</dbReference>
<dbReference type="Gene3D" id="3.40.1360.10">
    <property type="match status" value="1"/>
</dbReference>
<dbReference type="Pfam" id="PF13154">
    <property type="entry name" value="DUF3991"/>
    <property type="match status" value="1"/>
</dbReference>
<proteinExistence type="predicted"/>
<dbReference type="RefSeq" id="WP_211682914.1">
    <property type="nucleotide sequence ID" value="NZ_JAGRQH010000009.1"/>
</dbReference>
<evidence type="ECO:0000313" key="2">
    <source>
        <dbReference type="EMBL" id="MBR0560470.1"/>
    </source>
</evidence>
<reference evidence="2 3" key="1">
    <citation type="submission" date="2021-04" db="EMBL/GenBank/DDBJ databases">
        <title>The complete genome sequence of Neokomagataea sp. TBRC 2177.</title>
        <authorList>
            <person name="Charoenyingcharoen P."/>
            <person name="Yukphan P."/>
        </authorList>
    </citation>
    <scope>NUCLEOTIDE SEQUENCE [LARGE SCALE GENOMIC DNA]</scope>
    <source>
        <strain evidence="2 3">TBRC 2177</strain>
    </source>
</reference>
<keyword evidence="3" id="KW-1185">Reference proteome</keyword>
<dbReference type="SUPFAM" id="SSF56731">
    <property type="entry name" value="DNA primase core"/>
    <property type="match status" value="1"/>
</dbReference>
<feature type="domain" description="DUF3991" evidence="1">
    <location>
        <begin position="129"/>
        <end position="195"/>
    </location>
</feature>
<dbReference type="Proteomes" id="UP000677812">
    <property type="component" value="Unassembled WGS sequence"/>
</dbReference>
<evidence type="ECO:0000259" key="1">
    <source>
        <dbReference type="Pfam" id="PF13154"/>
    </source>
</evidence>
<dbReference type="Pfam" id="PF13155">
    <property type="entry name" value="Toprim_2"/>
    <property type="match status" value="1"/>
</dbReference>
<organism evidence="2 3">
    <name type="scientific">Neokomagataea anthophila</name>
    <dbReference type="NCBI Taxonomy" id="2826925"/>
    <lineage>
        <taxon>Bacteria</taxon>
        <taxon>Pseudomonadati</taxon>
        <taxon>Pseudomonadota</taxon>
        <taxon>Alphaproteobacteria</taxon>
        <taxon>Acetobacterales</taxon>
        <taxon>Acetobacteraceae</taxon>
        <taxon>Neokomagataea</taxon>
    </lineage>
</organism>